<dbReference type="Proteomes" id="UP000092713">
    <property type="component" value="Unassembled WGS sequence"/>
</dbReference>
<gene>
    <name evidence="1" type="ORF">ASR47_100526</name>
</gene>
<comment type="caution">
    <text evidence="1">The sequence shown here is derived from an EMBL/GenBank/DDBJ whole genome shotgun (WGS) entry which is preliminary data.</text>
</comment>
<sequence>MKNHHRKHYFELELGEMGVNIGQQLKGTHGIS</sequence>
<dbReference type="AlphaFoldDB" id="A0A1A7C186"/>
<accession>A0A1A7C186</accession>
<dbReference type="EMBL" id="LOCQ01000058">
    <property type="protein sequence ID" value="OBV38073.1"/>
    <property type="molecule type" value="Genomic_DNA"/>
</dbReference>
<protein>
    <submittedName>
        <fullName evidence="1">Uncharacterized protein</fullName>
    </submittedName>
</protein>
<reference evidence="1 2" key="1">
    <citation type="submission" date="2016-04" db="EMBL/GenBank/DDBJ databases">
        <title>Draft genome sequence of Janthinobacterium psychrotolerans sp. nov., isolated from freshwater sediments in Denmark.</title>
        <authorList>
            <person name="Gong X."/>
            <person name="Skrivergaard S."/>
            <person name="Korsgaard B.S."/>
            <person name="Schreiber L."/>
            <person name="Marshall I.P."/>
            <person name="Finster K."/>
            <person name="Schramm A."/>
        </authorList>
    </citation>
    <scope>NUCLEOTIDE SEQUENCE [LARGE SCALE GENOMIC DNA]</scope>
    <source>
        <strain evidence="1 2">S3-2</strain>
    </source>
</reference>
<evidence type="ECO:0000313" key="2">
    <source>
        <dbReference type="Proteomes" id="UP000092713"/>
    </source>
</evidence>
<evidence type="ECO:0000313" key="1">
    <source>
        <dbReference type="EMBL" id="OBV38073.1"/>
    </source>
</evidence>
<keyword evidence="2" id="KW-1185">Reference proteome</keyword>
<name>A0A1A7C186_9BURK</name>
<organism evidence="1 2">
    <name type="scientific">Janthinobacterium psychrotolerans</name>
    <dbReference type="NCBI Taxonomy" id="1747903"/>
    <lineage>
        <taxon>Bacteria</taxon>
        <taxon>Pseudomonadati</taxon>
        <taxon>Pseudomonadota</taxon>
        <taxon>Betaproteobacteria</taxon>
        <taxon>Burkholderiales</taxon>
        <taxon>Oxalobacteraceae</taxon>
        <taxon>Janthinobacterium</taxon>
    </lineage>
</organism>
<proteinExistence type="predicted"/>